<keyword evidence="10" id="KW-1185">Reference proteome</keyword>
<organism evidence="9 10">
    <name type="scientific">Dunaliella salina</name>
    <name type="common">Green alga</name>
    <name type="synonym">Protococcus salinus</name>
    <dbReference type="NCBI Taxonomy" id="3046"/>
    <lineage>
        <taxon>Eukaryota</taxon>
        <taxon>Viridiplantae</taxon>
        <taxon>Chlorophyta</taxon>
        <taxon>core chlorophytes</taxon>
        <taxon>Chlorophyceae</taxon>
        <taxon>CS clade</taxon>
        <taxon>Chlamydomonadales</taxon>
        <taxon>Dunaliellaceae</taxon>
        <taxon>Dunaliella</taxon>
    </lineage>
</organism>
<name>A0ABQ7GDI3_DUNSA</name>
<dbReference type="SMART" id="SM00044">
    <property type="entry name" value="CYCc"/>
    <property type="match status" value="1"/>
</dbReference>
<dbReference type="CDD" id="cd07302">
    <property type="entry name" value="CHD"/>
    <property type="match status" value="1"/>
</dbReference>
<dbReference type="PROSITE" id="PS50125">
    <property type="entry name" value="GUANYLATE_CYCLASE_2"/>
    <property type="match status" value="1"/>
</dbReference>
<keyword evidence="5" id="KW-0472">Membrane</keyword>
<dbReference type="Pfam" id="PF00211">
    <property type="entry name" value="Guanylate_cyc"/>
    <property type="match status" value="1"/>
</dbReference>
<gene>
    <name evidence="9" type="ORF">DUNSADRAFT_11445</name>
</gene>
<dbReference type="SUPFAM" id="SSF55073">
    <property type="entry name" value="Nucleotide cyclase"/>
    <property type="match status" value="1"/>
</dbReference>
<evidence type="ECO:0000313" key="10">
    <source>
        <dbReference type="Proteomes" id="UP000815325"/>
    </source>
</evidence>
<dbReference type="PANTHER" id="PTHR11920:SF335">
    <property type="entry name" value="GUANYLATE CYCLASE"/>
    <property type="match status" value="1"/>
</dbReference>
<dbReference type="InterPro" id="IPR029787">
    <property type="entry name" value="Nucleotide_cyclase"/>
</dbReference>
<proteinExistence type="predicted"/>
<accession>A0ABQ7GDI3</accession>
<dbReference type="Gene3D" id="3.30.70.1230">
    <property type="entry name" value="Nucleotide cyclase"/>
    <property type="match status" value="1"/>
</dbReference>
<reference evidence="9" key="1">
    <citation type="submission" date="2017-08" db="EMBL/GenBank/DDBJ databases">
        <authorList>
            <person name="Polle J.E."/>
            <person name="Barry K."/>
            <person name="Cushman J."/>
            <person name="Schmutz J."/>
            <person name="Tran D."/>
            <person name="Hathwaick L.T."/>
            <person name="Yim W.C."/>
            <person name="Jenkins J."/>
            <person name="Mckie-Krisberg Z.M."/>
            <person name="Prochnik S."/>
            <person name="Lindquist E."/>
            <person name="Dockter R.B."/>
            <person name="Adam C."/>
            <person name="Molina H."/>
            <person name="Bunkerborg J."/>
            <person name="Jin E."/>
            <person name="Buchheim M."/>
            <person name="Magnuson J."/>
        </authorList>
    </citation>
    <scope>NUCLEOTIDE SEQUENCE</scope>
    <source>
        <strain evidence="9">CCAP 19/18</strain>
    </source>
</reference>
<keyword evidence="3" id="KW-0547">Nucleotide-binding</keyword>
<dbReference type="InterPro" id="IPR001054">
    <property type="entry name" value="A/G_cyclase"/>
</dbReference>
<evidence type="ECO:0000259" key="8">
    <source>
        <dbReference type="PROSITE" id="PS50125"/>
    </source>
</evidence>
<dbReference type="PANTHER" id="PTHR11920">
    <property type="entry name" value="GUANYLYL CYCLASE"/>
    <property type="match status" value="1"/>
</dbReference>
<evidence type="ECO:0000256" key="7">
    <source>
        <dbReference type="SAM" id="MobiDB-lite"/>
    </source>
</evidence>
<evidence type="ECO:0000313" key="9">
    <source>
        <dbReference type="EMBL" id="KAF5832603.1"/>
    </source>
</evidence>
<comment type="caution">
    <text evidence="9">The sequence shown here is derived from an EMBL/GenBank/DDBJ whole genome shotgun (WGS) entry which is preliminary data.</text>
</comment>
<feature type="region of interest" description="Disordered" evidence="7">
    <location>
        <begin position="1"/>
        <end position="21"/>
    </location>
</feature>
<feature type="domain" description="Guanylate cyclase" evidence="8">
    <location>
        <begin position="111"/>
        <end position="255"/>
    </location>
</feature>
<feature type="compositionally biased region" description="Polar residues" evidence="7">
    <location>
        <begin position="1"/>
        <end position="12"/>
    </location>
</feature>
<evidence type="ECO:0000256" key="2">
    <source>
        <dbReference type="ARBA" id="ARBA00022692"/>
    </source>
</evidence>
<keyword evidence="2" id="KW-0812">Transmembrane</keyword>
<evidence type="ECO:0000256" key="4">
    <source>
        <dbReference type="ARBA" id="ARBA00022989"/>
    </source>
</evidence>
<evidence type="ECO:0000256" key="6">
    <source>
        <dbReference type="ARBA" id="ARBA00023239"/>
    </source>
</evidence>
<comment type="subcellular location">
    <subcellularLocation>
        <location evidence="1">Membrane</location>
    </subcellularLocation>
</comment>
<dbReference type="InterPro" id="IPR050401">
    <property type="entry name" value="Cyclic_nucleotide_synthase"/>
</dbReference>
<keyword evidence="6" id="KW-0456">Lyase</keyword>
<sequence>MFTYEASSSASLNPAEPALTESTGRNAVQSIDVFLSLLKPAHGERSPILVVTSNNSDHLRARAALAALAESQLELLSGCMPQHAIQFLALQSTAAVPQNVGQLARAHKGVTLLFMDIVGFTAMSKAVEPQEIMVFLNTLFSLFDQLTNMHCVHKVETAGDCYIVSSGIMSSQQSTDGFQVVAEEEMDPAVSARQVMECAKAMLEVANQVKMPDTHQPVRIRVGLHTGNVVSGLIGSKLPKFSVFGDAMCMASRMESTGVPGRIHVSATTRDLLPHENWEAKGLTEVKGKGPMETFLWIPEPAAAPSMPLNLITSPQSTTGSLPCILLKQTQSLLKQMNARNPTSGSQWLGDALPLVLGGECEPK</sequence>
<evidence type="ECO:0000256" key="1">
    <source>
        <dbReference type="ARBA" id="ARBA00004370"/>
    </source>
</evidence>
<evidence type="ECO:0000256" key="3">
    <source>
        <dbReference type="ARBA" id="ARBA00022741"/>
    </source>
</evidence>
<dbReference type="Proteomes" id="UP000815325">
    <property type="component" value="Unassembled WGS sequence"/>
</dbReference>
<protein>
    <submittedName>
        <fullName evidence="9">Nucleotide cyclase</fullName>
    </submittedName>
</protein>
<evidence type="ECO:0000256" key="5">
    <source>
        <dbReference type="ARBA" id="ARBA00023136"/>
    </source>
</evidence>
<keyword evidence="4" id="KW-1133">Transmembrane helix</keyword>
<dbReference type="EMBL" id="MU069861">
    <property type="protein sequence ID" value="KAF5832603.1"/>
    <property type="molecule type" value="Genomic_DNA"/>
</dbReference>